<dbReference type="Proteomes" id="UP000484381">
    <property type="component" value="Unassembled WGS sequence"/>
</dbReference>
<dbReference type="EMBL" id="WHNP01000025">
    <property type="protein sequence ID" value="MPW20026.1"/>
    <property type="molecule type" value="Genomic_DNA"/>
</dbReference>
<sequence>MNTAEKSLRSLVDRWLTPTSATPVRVIQFGRTSSSRGRYVRVEAHRPDGPVALFFFRHNDGTWRVFPPDTARSQYLYWLGAV</sequence>
<evidence type="ECO:0000313" key="2">
    <source>
        <dbReference type="Proteomes" id="UP000484381"/>
    </source>
</evidence>
<accession>A0A7X1NEF5</accession>
<reference evidence="1 2" key="1">
    <citation type="submission" date="2019-10" db="EMBL/GenBank/DDBJ databases">
        <title>Paraburkholderia sp. isolated from nodules of Mimosa pudica from Brazilian Atlantic Forest soils.</title>
        <authorList>
            <person name="Paulitsch F."/>
            <person name="Hungria M."/>
            <person name="Dall'Agnol R."/>
        </authorList>
    </citation>
    <scope>NUCLEOTIDE SEQUENCE [LARGE SCALE GENOMIC DNA]</scope>
    <source>
        <strain evidence="1 2">CNPSo 3157</strain>
    </source>
</reference>
<proteinExistence type="predicted"/>
<dbReference type="AlphaFoldDB" id="A0A7X1NEF5"/>
<comment type="caution">
    <text evidence="1">The sequence shown here is derived from an EMBL/GenBank/DDBJ whole genome shotgun (WGS) entry which is preliminary data.</text>
</comment>
<protein>
    <submittedName>
        <fullName evidence="1">Uncharacterized protein</fullName>
    </submittedName>
</protein>
<evidence type="ECO:0000313" key="1">
    <source>
        <dbReference type="EMBL" id="MPW20026.1"/>
    </source>
</evidence>
<keyword evidence="2" id="KW-1185">Reference proteome</keyword>
<organism evidence="1 2">
    <name type="scientific">Paraburkholderia franconis</name>
    <dbReference type="NCBI Taxonomy" id="2654983"/>
    <lineage>
        <taxon>Bacteria</taxon>
        <taxon>Pseudomonadati</taxon>
        <taxon>Pseudomonadota</taxon>
        <taxon>Betaproteobacteria</taxon>
        <taxon>Burkholderiales</taxon>
        <taxon>Burkholderiaceae</taxon>
        <taxon>Paraburkholderia</taxon>
    </lineage>
</organism>
<gene>
    <name evidence="1" type="ORF">GCT13_24820</name>
</gene>
<name>A0A7X1NEF5_9BURK</name>